<keyword evidence="1" id="KW-0808">Transferase</keyword>
<comment type="caution">
    <text evidence="4">The sequence shown here is derived from an EMBL/GenBank/DDBJ whole genome shotgun (WGS) entry which is preliminary data.</text>
</comment>
<keyword evidence="5" id="KW-1185">Reference proteome</keyword>
<dbReference type="InterPro" id="IPR016181">
    <property type="entry name" value="Acyl_CoA_acyltransferase"/>
</dbReference>
<dbReference type="Gene3D" id="3.40.630.30">
    <property type="match status" value="1"/>
</dbReference>
<feature type="domain" description="N-acetyltransferase" evidence="3">
    <location>
        <begin position="1"/>
        <end position="166"/>
    </location>
</feature>
<dbReference type="GO" id="GO:0016747">
    <property type="term" value="F:acyltransferase activity, transferring groups other than amino-acyl groups"/>
    <property type="evidence" value="ECO:0007669"/>
    <property type="project" value="InterPro"/>
</dbReference>
<dbReference type="GO" id="GO:0005840">
    <property type="term" value="C:ribosome"/>
    <property type="evidence" value="ECO:0007669"/>
    <property type="project" value="UniProtKB-KW"/>
</dbReference>
<organism evidence="4 5">
    <name type="scientific">Halosaccharopolyspora lacisalsi</name>
    <dbReference type="NCBI Taxonomy" id="1000566"/>
    <lineage>
        <taxon>Bacteria</taxon>
        <taxon>Bacillati</taxon>
        <taxon>Actinomycetota</taxon>
        <taxon>Actinomycetes</taxon>
        <taxon>Pseudonocardiales</taxon>
        <taxon>Pseudonocardiaceae</taxon>
        <taxon>Halosaccharopolyspora</taxon>
    </lineage>
</organism>
<evidence type="ECO:0000313" key="4">
    <source>
        <dbReference type="EMBL" id="MBA8825603.1"/>
    </source>
</evidence>
<keyword evidence="4" id="KW-0687">Ribonucleoprotein</keyword>
<dbReference type="Pfam" id="PF00583">
    <property type="entry name" value="Acetyltransf_1"/>
    <property type="match status" value="1"/>
</dbReference>
<accession>A0A839DX33</accession>
<proteinExistence type="predicted"/>
<dbReference type="SUPFAM" id="SSF55729">
    <property type="entry name" value="Acyl-CoA N-acyltransferases (Nat)"/>
    <property type="match status" value="1"/>
</dbReference>
<sequence length="166" mass="18637">MRDAEPEDAAEVARVHVRAWQVGYRGLLPDEYLGGLRLEDRTRRYTFGDTRPDQPATIVAVLDGRILGFATTGPSRDEDVPGSGEVYAIYVSPQTWGRGIGGTLLIEARARLLARGFTEAVLWVLAGNERAQRCYRADGWHRDGHRREEDVGGVPTEVVRHRRRLD</sequence>
<name>A0A839DX33_9PSEU</name>
<keyword evidence="4" id="KW-0689">Ribosomal protein</keyword>
<evidence type="ECO:0000259" key="3">
    <source>
        <dbReference type="PROSITE" id="PS51186"/>
    </source>
</evidence>
<gene>
    <name evidence="4" type="ORF">FHX42_002969</name>
</gene>
<dbReference type="Proteomes" id="UP000569329">
    <property type="component" value="Unassembled WGS sequence"/>
</dbReference>
<dbReference type="InterPro" id="IPR050832">
    <property type="entry name" value="Bact_Acetyltransf"/>
</dbReference>
<dbReference type="InterPro" id="IPR000182">
    <property type="entry name" value="GNAT_dom"/>
</dbReference>
<evidence type="ECO:0000256" key="1">
    <source>
        <dbReference type="ARBA" id="ARBA00022679"/>
    </source>
</evidence>
<dbReference type="CDD" id="cd04301">
    <property type="entry name" value="NAT_SF"/>
    <property type="match status" value="1"/>
</dbReference>
<keyword evidence="2" id="KW-0012">Acyltransferase</keyword>
<dbReference type="PROSITE" id="PS51186">
    <property type="entry name" value="GNAT"/>
    <property type="match status" value="1"/>
</dbReference>
<evidence type="ECO:0000313" key="5">
    <source>
        <dbReference type="Proteomes" id="UP000569329"/>
    </source>
</evidence>
<evidence type="ECO:0000256" key="2">
    <source>
        <dbReference type="ARBA" id="ARBA00023315"/>
    </source>
</evidence>
<dbReference type="AlphaFoldDB" id="A0A839DX33"/>
<protein>
    <submittedName>
        <fullName evidence="4">Ribosomal protein S18 acetylase RimI-like enzyme</fullName>
    </submittedName>
</protein>
<reference evidence="4 5" key="1">
    <citation type="submission" date="2020-07" db="EMBL/GenBank/DDBJ databases">
        <title>Sequencing the genomes of 1000 actinobacteria strains.</title>
        <authorList>
            <person name="Klenk H.-P."/>
        </authorList>
    </citation>
    <scope>NUCLEOTIDE SEQUENCE [LARGE SCALE GENOMIC DNA]</scope>
    <source>
        <strain evidence="4 5">DSM 45975</strain>
    </source>
</reference>
<dbReference type="PANTHER" id="PTHR43877">
    <property type="entry name" value="AMINOALKYLPHOSPHONATE N-ACETYLTRANSFERASE-RELATED-RELATED"/>
    <property type="match status" value="1"/>
</dbReference>
<dbReference type="EMBL" id="JACGWZ010000004">
    <property type="protein sequence ID" value="MBA8825603.1"/>
    <property type="molecule type" value="Genomic_DNA"/>
</dbReference>